<reference evidence="3 4" key="1">
    <citation type="journal article" date="2014" name="Agronomy (Basel)">
        <title>A Draft Genome Sequence for Ensete ventricosum, the Drought-Tolerant Tree Against Hunger.</title>
        <authorList>
            <person name="Harrison J."/>
            <person name="Moore K.A."/>
            <person name="Paszkiewicz K."/>
            <person name="Jones T."/>
            <person name="Grant M."/>
            <person name="Ambacheew D."/>
            <person name="Muzemil S."/>
            <person name="Studholme D.J."/>
        </authorList>
    </citation>
    <scope>NUCLEOTIDE SEQUENCE [LARGE SCALE GENOMIC DNA]</scope>
</reference>
<dbReference type="AlphaFoldDB" id="A0A427AJ39"/>
<keyword evidence="2" id="KW-0677">Repeat</keyword>
<proteinExistence type="predicted"/>
<evidence type="ECO:0000313" key="4">
    <source>
        <dbReference type="Proteomes" id="UP000287651"/>
    </source>
</evidence>
<dbReference type="PANTHER" id="PTHR11871">
    <property type="entry name" value="PROTEIN PHOSPHATASE PP2A REGULATORY SUBUNIT B"/>
    <property type="match status" value="1"/>
</dbReference>
<evidence type="ECO:0000313" key="3">
    <source>
        <dbReference type="EMBL" id="RRT76255.1"/>
    </source>
</evidence>
<dbReference type="PRINTS" id="PR00600">
    <property type="entry name" value="PP2APR55"/>
</dbReference>
<dbReference type="Proteomes" id="UP000287651">
    <property type="component" value="Unassembled WGS sequence"/>
</dbReference>
<dbReference type="EMBL" id="AMZH03002244">
    <property type="protein sequence ID" value="RRT76255.1"/>
    <property type="molecule type" value="Genomic_DNA"/>
</dbReference>
<evidence type="ECO:0000256" key="1">
    <source>
        <dbReference type="ARBA" id="ARBA00022574"/>
    </source>
</evidence>
<dbReference type="InterPro" id="IPR000009">
    <property type="entry name" value="PP2A_PR55"/>
</dbReference>
<protein>
    <submittedName>
        <fullName evidence="3">Uncharacterized protein</fullName>
    </submittedName>
</protein>
<organism evidence="3 4">
    <name type="scientific">Ensete ventricosum</name>
    <name type="common">Abyssinian banana</name>
    <name type="synonym">Musa ensete</name>
    <dbReference type="NCBI Taxonomy" id="4639"/>
    <lineage>
        <taxon>Eukaryota</taxon>
        <taxon>Viridiplantae</taxon>
        <taxon>Streptophyta</taxon>
        <taxon>Embryophyta</taxon>
        <taxon>Tracheophyta</taxon>
        <taxon>Spermatophyta</taxon>
        <taxon>Magnoliopsida</taxon>
        <taxon>Liliopsida</taxon>
        <taxon>Zingiberales</taxon>
        <taxon>Musaceae</taxon>
        <taxon>Ensete</taxon>
    </lineage>
</organism>
<name>A0A427AJ39_ENSVE</name>
<keyword evidence="1" id="KW-0853">WD repeat</keyword>
<dbReference type="GO" id="GO:0000159">
    <property type="term" value="C:protein phosphatase type 2A complex"/>
    <property type="evidence" value="ECO:0007669"/>
    <property type="project" value="InterPro"/>
</dbReference>
<sequence length="151" mass="17627">MTSSMRSLNWKFSQVFGERQPGEKVEESESIVVLTYIFEWNYEKKRQKRKEDLKLRNCTKCLSLESVPPQGAEGCIPMLMTTTLILYQLIVTVICSDCETFLSADDLRINMWNLEVGNQCFNIIDLKPLDMEDLVVYKIVKLMDLDPFSRR</sequence>
<gene>
    <name evidence="3" type="ORF">B296_00027185</name>
</gene>
<evidence type="ECO:0000256" key="2">
    <source>
        <dbReference type="ARBA" id="ARBA00022737"/>
    </source>
</evidence>
<accession>A0A427AJ39</accession>
<comment type="caution">
    <text evidence="3">The sequence shown here is derived from an EMBL/GenBank/DDBJ whole genome shotgun (WGS) entry which is preliminary data.</text>
</comment>
<dbReference type="GO" id="GO:0019888">
    <property type="term" value="F:protein phosphatase regulator activity"/>
    <property type="evidence" value="ECO:0007669"/>
    <property type="project" value="InterPro"/>
</dbReference>